<accession>A0AAE3VNB5</accession>
<keyword evidence="2" id="KW-1185">Reference proteome</keyword>
<sequence length="57" mass="6065">MTEAIRPLVCTCGAPAFFGSGVNLRTGKAGTWRCRTCAEAAGVFRHVATQKRLEVPA</sequence>
<name>A0AAE3VNB5_9HYPH</name>
<dbReference type="AlphaFoldDB" id="A0AAE3VNB5"/>
<proteinExistence type="predicted"/>
<organism evidence="1 2">
    <name type="scientific">Amorphus orientalis</name>
    <dbReference type="NCBI Taxonomy" id="649198"/>
    <lineage>
        <taxon>Bacteria</taxon>
        <taxon>Pseudomonadati</taxon>
        <taxon>Pseudomonadota</taxon>
        <taxon>Alphaproteobacteria</taxon>
        <taxon>Hyphomicrobiales</taxon>
        <taxon>Amorphaceae</taxon>
        <taxon>Amorphus</taxon>
    </lineage>
</organism>
<evidence type="ECO:0000313" key="2">
    <source>
        <dbReference type="Proteomes" id="UP001229244"/>
    </source>
</evidence>
<dbReference type="Proteomes" id="UP001229244">
    <property type="component" value="Unassembled WGS sequence"/>
</dbReference>
<comment type="caution">
    <text evidence="1">The sequence shown here is derived from an EMBL/GenBank/DDBJ whole genome shotgun (WGS) entry which is preliminary data.</text>
</comment>
<evidence type="ECO:0000313" key="1">
    <source>
        <dbReference type="EMBL" id="MDQ0314826.1"/>
    </source>
</evidence>
<reference evidence="1" key="1">
    <citation type="submission" date="2023-07" db="EMBL/GenBank/DDBJ databases">
        <title>Genomic Encyclopedia of Type Strains, Phase IV (KMG-IV): sequencing the most valuable type-strain genomes for metagenomic binning, comparative biology and taxonomic classification.</title>
        <authorList>
            <person name="Goeker M."/>
        </authorList>
    </citation>
    <scope>NUCLEOTIDE SEQUENCE</scope>
    <source>
        <strain evidence="1">DSM 21202</strain>
    </source>
</reference>
<gene>
    <name evidence="1" type="ORF">J2S73_001263</name>
</gene>
<protein>
    <submittedName>
        <fullName evidence="1">Uncharacterized protein</fullName>
    </submittedName>
</protein>
<dbReference type="EMBL" id="JAUSUL010000001">
    <property type="protein sequence ID" value="MDQ0314826.1"/>
    <property type="molecule type" value="Genomic_DNA"/>
</dbReference>